<gene>
    <name evidence="1" type="ORF">EGT51_10155</name>
</gene>
<accession>A0A4Z0J659</accession>
<dbReference type="RefSeq" id="WP_135368573.1">
    <property type="nucleotide sequence ID" value="NZ_RKLX01000018.1"/>
</dbReference>
<dbReference type="OrthoDB" id="2325012at2"/>
<dbReference type="EMBL" id="RKLX01000018">
    <property type="protein sequence ID" value="TGD18036.1"/>
    <property type="molecule type" value="Genomic_DNA"/>
</dbReference>
<dbReference type="AlphaFoldDB" id="A0A4Z0J659"/>
<keyword evidence="2" id="KW-1185">Reference proteome</keyword>
<evidence type="ECO:0000313" key="2">
    <source>
        <dbReference type="Proteomes" id="UP000297348"/>
    </source>
</evidence>
<proteinExistence type="predicted"/>
<dbReference type="Proteomes" id="UP000297348">
    <property type="component" value="Unassembled WGS sequence"/>
</dbReference>
<reference evidence="1 2" key="1">
    <citation type="submission" date="2018-10" db="EMBL/GenBank/DDBJ databases">
        <title>Lactobacillus sp. R7 and Lactobacillus sp. R19 isolated from fermented mustard green product of Taiwan.</title>
        <authorList>
            <person name="Lin S.-T."/>
        </authorList>
    </citation>
    <scope>NUCLEOTIDE SEQUENCE [LARGE SCALE GENOMIC DNA]</scope>
    <source>
        <strain evidence="1 2">BCRC 81129</strain>
    </source>
</reference>
<protein>
    <submittedName>
        <fullName evidence="1">Uncharacterized protein</fullName>
    </submittedName>
</protein>
<organism evidence="1 2">
    <name type="scientific">Levilactobacillus suantsaiihabitans</name>
    <dbReference type="NCBI Taxonomy" id="2487722"/>
    <lineage>
        <taxon>Bacteria</taxon>
        <taxon>Bacillati</taxon>
        <taxon>Bacillota</taxon>
        <taxon>Bacilli</taxon>
        <taxon>Lactobacillales</taxon>
        <taxon>Lactobacillaceae</taxon>
        <taxon>Levilactobacillus</taxon>
    </lineage>
</organism>
<name>A0A4Z0J659_9LACO</name>
<comment type="caution">
    <text evidence="1">The sequence shown here is derived from an EMBL/GenBank/DDBJ whole genome shotgun (WGS) entry which is preliminary data.</text>
</comment>
<evidence type="ECO:0000313" key="1">
    <source>
        <dbReference type="EMBL" id="TGD18036.1"/>
    </source>
</evidence>
<sequence length="109" mass="12085">MYIHLIAVSKFGGQSLVYHFASSDPERVLAKRRALRENTPVALAEYGVHVLKTDRADFTSVQALDPYFSGAKIYTDFAPFFSALAPLVQDALAERRARFGWSNAADTDS</sequence>